<keyword evidence="9" id="KW-1185">Reference proteome</keyword>
<protein>
    <recommendedName>
        <fullName evidence="7">NlpC/P60 domain-containing protein</fullName>
    </recommendedName>
</protein>
<keyword evidence="6" id="KW-0472">Membrane</keyword>
<dbReference type="Gene3D" id="3.90.1720.10">
    <property type="entry name" value="endopeptidase domain like (from Nostoc punctiforme)"/>
    <property type="match status" value="1"/>
</dbReference>
<dbReference type="Proteomes" id="UP000005384">
    <property type="component" value="Unassembled WGS sequence"/>
</dbReference>
<evidence type="ECO:0000256" key="1">
    <source>
        <dbReference type="ARBA" id="ARBA00007074"/>
    </source>
</evidence>
<keyword evidence="2" id="KW-0645">Protease</keyword>
<organism evidence="8 9">
    <name type="scientific">Hungatella hathewayi WAL-18680</name>
    <dbReference type="NCBI Taxonomy" id="742737"/>
    <lineage>
        <taxon>Bacteria</taxon>
        <taxon>Bacillati</taxon>
        <taxon>Bacillota</taxon>
        <taxon>Clostridia</taxon>
        <taxon>Lachnospirales</taxon>
        <taxon>Lachnospiraceae</taxon>
        <taxon>Hungatella</taxon>
    </lineage>
</organism>
<dbReference type="Pfam" id="PF00877">
    <property type="entry name" value="NLPC_P60"/>
    <property type="match status" value="1"/>
</dbReference>
<dbReference type="InterPro" id="IPR051202">
    <property type="entry name" value="Peptidase_C40"/>
</dbReference>
<dbReference type="AlphaFoldDB" id="G5IJ25"/>
<dbReference type="PANTHER" id="PTHR47053">
    <property type="entry name" value="MUREIN DD-ENDOPEPTIDASE MEPH-RELATED"/>
    <property type="match status" value="1"/>
</dbReference>
<keyword evidence="6" id="KW-0812">Transmembrane</keyword>
<sequence length="314" mass="35544">MRWKKFKEKNVLMNYTVMLLPHSQKKPIHFKIPVWVFGMFFLMIMTLVGGVLFFAGSTHQLRQVEFEKQQIELEWQKISEQKQQIEDENEDLKLAREQQEQELEQLEQKTVDTITELKKLTSRENEIRSQIGLDTVDLDDLDGLEEDASLQVASNDGDVNIVQKNLDMLRAGMSEQYQNYDALTGRIADYQKEQFRQDVVDYALQFVGNPYVYGGTNPNTGADCSGFTRYVMSHAAGVSLSRTAAQQSKTGPGISESDVKPGDLVFYGSGSYVNHVAIYIGNGKVVHASNERTGIKVSGWKYRTPVKIVNVLGD</sequence>
<keyword evidence="3" id="KW-0378">Hydrolase</keyword>
<name>G5IJ25_9FIRM</name>
<feature type="transmembrane region" description="Helical" evidence="6">
    <location>
        <begin position="34"/>
        <end position="55"/>
    </location>
</feature>
<accession>G5IJ25</accession>
<evidence type="ECO:0000313" key="9">
    <source>
        <dbReference type="Proteomes" id="UP000005384"/>
    </source>
</evidence>
<comment type="caution">
    <text evidence="8">The sequence shown here is derived from an EMBL/GenBank/DDBJ whole genome shotgun (WGS) entry which is preliminary data.</text>
</comment>
<evidence type="ECO:0000256" key="4">
    <source>
        <dbReference type="ARBA" id="ARBA00022807"/>
    </source>
</evidence>
<feature type="domain" description="NlpC/P60" evidence="7">
    <location>
        <begin position="193"/>
        <end position="314"/>
    </location>
</feature>
<evidence type="ECO:0000256" key="2">
    <source>
        <dbReference type="ARBA" id="ARBA00022670"/>
    </source>
</evidence>
<dbReference type="PATRIC" id="fig|742737.3.peg.3477"/>
<evidence type="ECO:0000256" key="6">
    <source>
        <dbReference type="SAM" id="Phobius"/>
    </source>
</evidence>
<dbReference type="GO" id="GO:0006508">
    <property type="term" value="P:proteolysis"/>
    <property type="evidence" value="ECO:0007669"/>
    <property type="project" value="UniProtKB-KW"/>
</dbReference>
<dbReference type="EMBL" id="ADLN01000096">
    <property type="protein sequence ID" value="EHI58539.1"/>
    <property type="molecule type" value="Genomic_DNA"/>
</dbReference>
<proteinExistence type="inferred from homology"/>
<dbReference type="SUPFAM" id="SSF54001">
    <property type="entry name" value="Cysteine proteinases"/>
    <property type="match status" value="1"/>
</dbReference>
<keyword evidence="5" id="KW-0175">Coiled coil</keyword>
<keyword evidence="4" id="KW-0788">Thiol protease</keyword>
<evidence type="ECO:0000256" key="5">
    <source>
        <dbReference type="SAM" id="Coils"/>
    </source>
</evidence>
<keyword evidence="6" id="KW-1133">Transmembrane helix</keyword>
<dbReference type="PROSITE" id="PS51935">
    <property type="entry name" value="NLPC_P60"/>
    <property type="match status" value="1"/>
</dbReference>
<dbReference type="PANTHER" id="PTHR47053:SF1">
    <property type="entry name" value="MUREIN DD-ENDOPEPTIDASE MEPH-RELATED"/>
    <property type="match status" value="1"/>
</dbReference>
<dbReference type="GO" id="GO:0008234">
    <property type="term" value="F:cysteine-type peptidase activity"/>
    <property type="evidence" value="ECO:0007669"/>
    <property type="project" value="UniProtKB-KW"/>
</dbReference>
<evidence type="ECO:0000256" key="3">
    <source>
        <dbReference type="ARBA" id="ARBA00022801"/>
    </source>
</evidence>
<reference evidence="8 9" key="1">
    <citation type="submission" date="2011-08" db="EMBL/GenBank/DDBJ databases">
        <title>The Genome Sequence of Clostridium hathewayi WAL-18680.</title>
        <authorList>
            <consortium name="The Broad Institute Genome Sequencing Platform"/>
            <person name="Earl A."/>
            <person name="Ward D."/>
            <person name="Feldgarden M."/>
            <person name="Gevers D."/>
            <person name="Finegold S.M."/>
            <person name="Summanen P.H."/>
            <person name="Molitoris D.R."/>
            <person name="Song M."/>
            <person name="Daigneault M."/>
            <person name="Allen-Vercoe E."/>
            <person name="Young S.K."/>
            <person name="Zeng Q."/>
            <person name="Gargeya S."/>
            <person name="Fitzgerald M."/>
            <person name="Haas B."/>
            <person name="Abouelleil A."/>
            <person name="Alvarado L."/>
            <person name="Arachchi H.M."/>
            <person name="Berlin A."/>
            <person name="Brown A."/>
            <person name="Chapman S.B."/>
            <person name="Chen Z."/>
            <person name="Dunbar C."/>
            <person name="Freedman E."/>
            <person name="Gearin G."/>
            <person name="Gellesch M."/>
            <person name="Goldberg J."/>
            <person name="Griggs A."/>
            <person name="Gujja S."/>
            <person name="Heiman D."/>
            <person name="Howarth C."/>
            <person name="Larson L."/>
            <person name="Lui A."/>
            <person name="MacDonald P.J.P."/>
            <person name="Montmayeur A."/>
            <person name="Murphy C."/>
            <person name="Neiman D."/>
            <person name="Pearson M."/>
            <person name="Priest M."/>
            <person name="Roberts A."/>
            <person name="Saif S."/>
            <person name="Shea T."/>
            <person name="Shenoy N."/>
            <person name="Sisk P."/>
            <person name="Stolte C."/>
            <person name="Sykes S."/>
            <person name="Wortman J."/>
            <person name="Nusbaum C."/>
            <person name="Birren B."/>
        </authorList>
    </citation>
    <scope>NUCLEOTIDE SEQUENCE [LARGE SCALE GENOMIC DNA]</scope>
    <source>
        <strain evidence="8 9">WAL-18680</strain>
    </source>
</reference>
<gene>
    <name evidence="8" type="ORF">HMPREF9473_03498</name>
</gene>
<evidence type="ECO:0000313" key="8">
    <source>
        <dbReference type="EMBL" id="EHI58539.1"/>
    </source>
</evidence>
<dbReference type="InterPro" id="IPR038765">
    <property type="entry name" value="Papain-like_cys_pep_sf"/>
</dbReference>
<feature type="coiled-coil region" evidence="5">
    <location>
        <begin position="68"/>
        <end position="123"/>
    </location>
</feature>
<dbReference type="InterPro" id="IPR000064">
    <property type="entry name" value="NLP_P60_dom"/>
</dbReference>
<dbReference type="HOGENOM" id="CLU_885025_0_0_9"/>
<comment type="similarity">
    <text evidence="1">Belongs to the peptidase C40 family.</text>
</comment>
<evidence type="ECO:0000259" key="7">
    <source>
        <dbReference type="PROSITE" id="PS51935"/>
    </source>
</evidence>
<dbReference type="RefSeq" id="WP_006781488.1">
    <property type="nucleotide sequence ID" value="NZ_CP040506.1"/>
</dbReference>